<name>A0A0E2B624_9LEPT</name>
<proteinExistence type="predicted"/>
<accession>A0A0E2B624</accession>
<reference evidence="1 2" key="1">
    <citation type="submission" date="2012-10" db="EMBL/GenBank/DDBJ databases">
        <authorList>
            <person name="Harkins D.M."/>
            <person name="Durkin A.S."/>
            <person name="Brinkac L.M."/>
            <person name="Selengut J.D."/>
            <person name="Sanka R."/>
            <person name="DePew J."/>
            <person name="Purushe J."/>
            <person name="Peacock S.J."/>
            <person name="Thaipadungpanit J."/>
            <person name="Wuthiekanun V.W."/>
            <person name="Day N.P."/>
            <person name="Vinetz J.M."/>
            <person name="Sutton G.G."/>
            <person name="Nelson W.C."/>
            <person name="Fouts D.E."/>
        </authorList>
    </citation>
    <scope>NUCLEOTIDE SEQUENCE [LARGE SCALE GENOMIC DNA]</scope>
    <source>
        <strain evidence="1 2">H1</strain>
    </source>
</reference>
<evidence type="ECO:0000313" key="2">
    <source>
        <dbReference type="Proteomes" id="UP000006253"/>
    </source>
</evidence>
<sequence>MKSKRVVHTGRFSFDVNPLNFYEITLFTKLTEPQESSQCPDAKVFVVTPAFY</sequence>
<dbReference type="Proteomes" id="UP000006253">
    <property type="component" value="Unassembled WGS sequence"/>
</dbReference>
<dbReference type="EMBL" id="AHMY02000022">
    <property type="protein sequence ID" value="EKO16738.1"/>
    <property type="molecule type" value="Genomic_DNA"/>
</dbReference>
<comment type="caution">
    <text evidence="1">The sequence shown here is derived from an EMBL/GenBank/DDBJ whole genome shotgun (WGS) entry which is preliminary data.</text>
</comment>
<protein>
    <submittedName>
        <fullName evidence="1">Uncharacterized protein</fullName>
    </submittedName>
</protein>
<dbReference type="AlphaFoldDB" id="A0A0E2B624"/>
<gene>
    <name evidence="1" type="ORF">LEP1GSC081_2796</name>
</gene>
<organism evidence="1 2">
    <name type="scientific">Leptospira kirschneri str. H1</name>
    <dbReference type="NCBI Taxonomy" id="1049966"/>
    <lineage>
        <taxon>Bacteria</taxon>
        <taxon>Pseudomonadati</taxon>
        <taxon>Spirochaetota</taxon>
        <taxon>Spirochaetia</taxon>
        <taxon>Leptospirales</taxon>
        <taxon>Leptospiraceae</taxon>
        <taxon>Leptospira</taxon>
    </lineage>
</organism>
<evidence type="ECO:0000313" key="1">
    <source>
        <dbReference type="EMBL" id="EKO16738.1"/>
    </source>
</evidence>